<evidence type="ECO:0000313" key="3">
    <source>
        <dbReference type="EMBL" id="KAK7040925.1"/>
    </source>
</evidence>
<dbReference type="Proteomes" id="UP001383192">
    <property type="component" value="Unassembled WGS sequence"/>
</dbReference>
<feature type="transmembrane region" description="Helical" evidence="2">
    <location>
        <begin position="64"/>
        <end position="91"/>
    </location>
</feature>
<accession>A0AAW0CSC0</accession>
<feature type="transmembrane region" description="Helical" evidence="2">
    <location>
        <begin position="39"/>
        <end position="58"/>
    </location>
</feature>
<gene>
    <name evidence="3" type="ORF">VNI00_009521</name>
</gene>
<feature type="compositionally biased region" description="Polar residues" evidence="1">
    <location>
        <begin position="1"/>
        <end position="22"/>
    </location>
</feature>
<reference evidence="3 4" key="1">
    <citation type="submission" date="2024-01" db="EMBL/GenBank/DDBJ databases">
        <title>A draft genome for a cacao thread blight-causing isolate of Paramarasmius palmivorus.</title>
        <authorList>
            <person name="Baruah I.K."/>
            <person name="Bukari Y."/>
            <person name="Amoako-Attah I."/>
            <person name="Meinhardt L.W."/>
            <person name="Bailey B.A."/>
            <person name="Cohen S.P."/>
        </authorList>
    </citation>
    <scope>NUCLEOTIDE SEQUENCE [LARGE SCALE GENOMIC DNA]</scope>
    <source>
        <strain evidence="3 4">GH-12</strain>
    </source>
</reference>
<feature type="transmembrane region" description="Helical" evidence="2">
    <location>
        <begin position="119"/>
        <end position="141"/>
    </location>
</feature>
<keyword evidence="2" id="KW-0472">Membrane</keyword>
<keyword evidence="4" id="KW-1185">Reference proteome</keyword>
<keyword evidence="2" id="KW-1133">Transmembrane helix</keyword>
<name>A0AAW0CSC0_9AGAR</name>
<organism evidence="3 4">
    <name type="scientific">Paramarasmius palmivorus</name>
    <dbReference type="NCBI Taxonomy" id="297713"/>
    <lineage>
        <taxon>Eukaryota</taxon>
        <taxon>Fungi</taxon>
        <taxon>Dikarya</taxon>
        <taxon>Basidiomycota</taxon>
        <taxon>Agaricomycotina</taxon>
        <taxon>Agaricomycetes</taxon>
        <taxon>Agaricomycetidae</taxon>
        <taxon>Agaricales</taxon>
        <taxon>Marasmiineae</taxon>
        <taxon>Marasmiaceae</taxon>
        <taxon>Paramarasmius</taxon>
    </lineage>
</organism>
<evidence type="ECO:0000256" key="1">
    <source>
        <dbReference type="SAM" id="MobiDB-lite"/>
    </source>
</evidence>
<dbReference type="EMBL" id="JAYKXP010000035">
    <property type="protein sequence ID" value="KAK7040925.1"/>
    <property type="molecule type" value="Genomic_DNA"/>
</dbReference>
<comment type="caution">
    <text evidence="3">The sequence shown here is derived from an EMBL/GenBank/DDBJ whole genome shotgun (WGS) entry which is preliminary data.</text>
</comment>
<dbReference type="AlphaFoldDB" id="A0AAW0CSC0"/>
<sequence length="148" mass="16355">MNTTSGTETTPSKSDTESQQNQAKEDKLERARKQFENKWWNMTFAGGFVAIFNISILAPLSDSFILKLIAIISSVIVLLGSIIAQGFQLLYGRQVIRFHQQATVDEDGKVHLASCLPYWVPWVFVICGGEVSVALLGALVYHRVHGSG</sequence>
<proteinExistence type="predicted"/>
<evidence type="ECO:0000256" key="2">
    <source>
        <dbReference type="SAM" id="Phobius"/>
    </source>
</evidence>
<protein>
    <submittedName>
        <fullName evidence="3">Uncharacterized protein</fullName>
    </submittedName>
</protein>
<keyword evidence="2" id="KW-0812">Transmembrane</keyword>
<evidence type="ECO:0000313" key="4">
    <source>
        <dbReference type="Proteomes" id="UP001383192"/>
    </source>
</evidence>
<feature type="region of interest" description="Disordered" evidence="1">
    <location>
        <begin position="1"/>
        <end position="27"/>
    </location>
</feature>